<dbReference type="Gene3D" id="1.10.10.10">
    <property type="entry name" value="Winged helix-like DNA-binding domain superfamily/Winged helix DNA-binding domain"/>
    <property type="match status" value="1"/>
</dbReference>
<gene>
    <name evidence="4" type="ORF">ACELLULO517_16050</name>
</gene>
<dbReference type="Gene3D" id="3.40.50.1360">
    <property type="match status" value="1"/>
</dbReference>
<organism evidence="4 5">
    <name type="scientific">Acidisoma cellulosilyticum</name>
    <dbReference type="NCBI Taxonomy" id="2802395"/>
    <lineage>
        <taxon>Bacteria</taxon>
        <taxon>Pseudomonadati</taxon>
        <taxon>Pseudomonadota</taxon>
        <taxon>Alphaproteobacteria</taxon>
        <taxon>Acetobacterales</taxon>
        <taxon>Acidocellaceae</taxon>
        <taxon>Acidisoma</taxon>
    </lineage>
</organism>
<keyword evidence="1" id="KW-0805">Transcription regulation</keyword>
<dbReference type="PANTHER" id="PTHR30363">
    <property type="entry name" value="HTH-TYPE TRANSCRIPTIONAL REGULATOR SRLR-RELATED"/>
    <property type="match status" value="1"/>
</dbReference>
<dbReference type="EMBL" id="JAESVA010000005">
    <property type="protein sequence ID" value="MCB8881762.1"/>
    <property type="molecule type" value="Genomic_DNA"/>
</dbReference>
<evidence type="ECO:0000259" key="3">
    <source>
        <dbReference type="PROSITE" id="PS51000"/>
    </source>
</evidence>
<dbReference type="Proteomes" id="UP000721844">
    <property type="component" value="Unassembled WGS sequence"/>
</dbReference>
<dbReference type="PANTHER" id="PTHR30363:SF44">
    <property type="entry name" value="AGA OPERON TRANSCRIPTIONAL REPRESSOR-RELATED"/>
    <property type="match status" value="1"/>
</dbReference>
<evidence type="ECO:0000313" key="5">
    <source>
        <dbReference type="Proteomes" id="UP000721844"/>
    </source>
</evidence>
<dbReference type="AlphaFoldDB" id="A0A964E4V1"/>
<reference evidence="4 5" key="1">
    <citation type="journal article" date="2021" name="Microorganisms">
        <title>Acidisoma silvae sp. nov. and Acidisomacellulosilytica sp. nov., Two Acidophilic Bacteria Isolated from Decaying Wood, Hydrolyzing Cellulose and Producing Poly-3-hydroxybutyrate.</title>
        <authorList>
            <person name="Mieszkin S."/>
            <person name="Pouder E."/>
            <person name="Uroz S."/>
            <person name="Simon-Colin C."/>
            <person name="Alain K."/>
        </authorList>
    </citation>
    <scope>NUCLEOTIDE SEQUENCE [LARGE SCALE GENOMIC DNA]</scope>
    <source>
        <strain evidence="4 5">HW T5.17</strain>
    </source>
</reference>
<feature type="domain" description="HTH deoR-type" evidence="3">
    <location>
        <begin position="1"/>
        <end position="46"/>
    </location>
</feature>
<dbReference type="PRINTS" id="PR00037">
    <property type="entry name" value="HTHLACR"/>
</dbReference>
<dbReference type="Pfam" id="PF08220">
    <property type="entry name" value="HTH_DeoR"/>
    <property type="match status" value="1"/>
</dbReference>
<sequence length="245" mass="26063">MSRLGESLAVEEIAGRFGVSRETVRRDLARLDDAGLLRRVHGGAVVPRPGNEPPFQERQKLNMEAKRRIGLTAAGLFQPGDSVMIDTGSTTEQFAIALAAKTDITVITNSNRIATSISAGAGQNRIFVLGGAFRGDSGQILGSLCIEQLAHFNADHVVLGVGALGADGRVMDYDVDEASLARAMIARARTVTILADRSKFDRQALITVCRFEAVTRLVTDLAPSGELAEMLTSSRVAVIVASAED</sequence>
<accession>A0A964E4V1</accession>
<evidence type="ECO:0000313" key="4">
    <source>
        <dbReference type="EMBL" id="MCB8881762.1"/>
    </source>
</evidence>
<dbReference type="InterPro" id="IPR014036">
    <property type="entry name" value="DeoR-like_C"/>
</dbReference>
<dbReference type="InterPro" id="IPR001034">
    <property type="entry name" value="DeoR_HTH"/>
</dbReference>
<name>A0A964E4V1_9PROT</name>
<dbReference type="GO" id="GO:0003700">
    <property type="term" value="F:DNA-binding transcription factor activity"/>
    <property type="evidence" value="ECO:0007669"/>
    <property type="project" value="InterPro"/>
</dbReference>
<protein>
    <submittedName>
        <fullName evidence="4">DeoR/GlpR transcriptional regulator</fullName>
    </submittedName>
</protein>
<dbReference type="PROSITE" id="PS51000">
    <property type="entry name" value="HTH_DEOR_2"/>
    <property type="match status" value="1"/>
</dbReference>
<dbReference type="InterPro" id="IPR036388">
    <property type="entry name" value="WH-like_DNA-bd_sf"/>
</dbReference>
<keyword evidence="5" id="KW-1185">Reference proteome</keyword>
<dbReference type="InterPro" id="IPR050313">
    <property type="entry name" value="Carb_Metab_HTH_regulators"/>
</dbReference>
<dbReference type="SMART" id="SM00420">
    <property type="entry name" value="HTH_DEOR"/>
    <property type="match status" value="1"/>
</dbReference>
<proteinExistence type="predicted"/>
<dbReference type="SMART" id="SM01134">
    <property type="entry name" value="DeoRC"/>
    <property type="match status" value="1"/>
</dbReference>
<dbReference type="SUPFAM" id="SSF100950">
    <property type="entry name" value="NagB/RpiA/CoA transferase-like"/>
    <property type="match status" value="1"/>
</dbReference>
<keyword evidence="2" id="KW-0804">Transcription</keyword>
<dbReference type="Pfam" id="PF00455">
    <property type="entry name" value="DeoRC"/>
    <property type="match status" value="1"/>
</dbReference>
<dbReference type="InterPro" id="IPR036390">
    <property type="entry name" value="WH_DNA-bd_sf"/>
</dbReference>
<evidence type="ECO:0000256" key="2">
    <source>
        <dbReference type="ARBA" id="ARBA00023163"/>
    </source>
</evidence>
<dbReference type="SUPFAM" id="SSF46785">
    <property type="entry name" value="Winged helix' DNA-binding domain"/>
    <property type="match status" value="1"/>
</dbReference>
<dbReference type="InterPro" id="IPR037171">
    <property type="entry name" value="NagB/RpiA_transferase-like"/>
</dbReference>
<evidence type="ECO:0000256" key="1">
    <source>
        <dbReference type="ARBA" id="ARBA00023015"/>
    </source>
</evidence>
<comment type="caution">
    <text evidence="4">The sequence shown here is derived from an EMBL/GenBank/DDBJ whole genome shotgun (WGS) entry which is preliminary data.</text>
</comment>